<keyword evidence="4" id="KW-1185">Reference proteome</keyword>
<dbReference type="InterPro" id="IPR026341">
    <property type="entry name" value="T9SS_type_B"/>
</dbReference>
<dbReference type="NCBIfam" id="TIGR01451">
    <property type="entry name" value="B_ant_repeat"/>
    <property type="match status" value="1"/>
</dbReference>
<evidence type="ECO:0000313" key="4">
    <source>
        <dbReference type="Proteomes" id="UP000707206"/>
    </source>
</evidence>
<dbReference type="Pfam" id="PF02494">
    <property type="entry name" value="HYR"/>
    <property type="match status" value="1"/>
</dbReference>
<keyword evidence="1" id="KW-0677">Repeat</keyword>
<dbReference type="PROSITE" id="PS50825">
    <property type="entry name" value="HYR"/>
    <property type="match status" value="1"/>
</dbReference>
<dbReference type="RefSeq" id="WP_152573519.1">
    <property type="nucleotide sequence ID" value="NZ_VIKU02000001.1"/>
</dbReference>
<dbReference type="InterPro" id="IPR001434">
    <property type="entry name" value="OmcB-like_DUF11"/>
</dbReference>
<evidence type="ECO:0000259" key="2">
    <source>
        <dbReference type="PROSITE" id="PS50825"/>
    </source>
</evidence>
<reference evidence="3" key="1">
    <citation type="submission" date="2019-07" db="EMBL/GenBank/DDBJ databases">
        <authorList>
            <person name="De-Chao Zhang Q."/>
        </authorList>
    </citation>
    <scope>NUCLEOTIDE SEQUENCE</scope>
    <source>
        <strain evidence="3">TP-CH-4</strain>
    </source>
</reference>
<dbReference type="InterPro" id="IPR003410">
    <property type="entry name" value="HYR_dom"/>
</dbReference>
<reference evidence="3" key="2">
    <citation type="submission" date="2020-03" db="EMBL/GenBank/DDBJ databases">
        <title>Flavobacteriaceae bacterium strain TP-CH-4, a member of the family Flavobacteriaceae isolated from a deep-sea seamount.</title>
        <authorList>
            <person name="Zhang D.-C."/>
        </authorList>
    </citation>
    <scope>NUCLEOTIDE SEQUENCE</scope>
    <source>
        <strain evidence="3">TP-CH-4</strain>
    </source>
</reference>
<comment type="caution">
    <text evidence="3">The sequence shown here is derived from an EMBL/GenBank/DDBJ whole genome shotgun (WGS) entry which is preliminary data.</text>
</comment>
<dbReference type="Pfam" id="PF13585">
    <property type="entry name" value="CHU_C"/>
    <property type="match status" value="1"/>
</dbReference>
<evidence type="ECO:0000313" key="3">
    <source>
        <dbReference type="EMBL" id="NHF59068.1"/>
    </source>
</evidence>
<dbReference type="NCBIfam" id="TIGR04131">
    <property type="entry name" value="Bac_Flav_CTERM"/>
    <property type="match status" value="1"/>
</dbReference>
<sequence>MPNLHFRHLLTIPIPRVLIGALLLFVLTNTAEAQINNNRFRVGMTSHDMGPCGGANDARTWATITAKNNTVHNFEIAFDLPDGVDFVPGSEQIVLQQGSSDFTLTVVDISNLNAPVFRLERPGDANWEVADQVRFRFYKTASCDAVNYSYNGGLFKDAHTITYDDLNGPQSASDNDPTINSYNFLRAYLAVLNYNNIPAEIGDIVTRTLDITNSGNGSLTNFVHNVTVDNNFGSYTLSFNGTTLTPTTVAGNVYTYTIDLSAAPFLGNVGDGDGIFENETIALEESFEVLSCGSLTVGHQPTWGCSAVEICQQLPPVTAAVVLDTGLPQINVTNVLNPSYTELCGTTTYTARIANDASSAIAYNVEINTGFGVGSSSLTTPTQNGLWGNDRPDNSKSISNLRLGGNPFTPDIRPNTQFGGVGAGSYFIGRTTFISDPDGPGGLEDLDGDGFFDDLAAGASTELTYDYSNQHLTRGCGTNNIDYIRGFAVFVDAYANNQCDVSSDTYRHFLNNPNFSRRPVDTSSPTDIFDGSSFTVGVQGRMGAGGSDPPRCNGQLPFSNDPSSRWTVTLTVPNGILLDGSPVGFTQVDPNTIVFSTTDLNSGNYFNMNVQFPLTIDCSAYSGPQIVPISYVTRYECSCFVQDIHCGTIEGIRSQCPVVCDGPTITSFEAQRETAGWTDNTMSTKVILDSNSHNLETYMARDEMVINTSAVMDNTNPDNLWFDLTYSTESASAGGSDVIQFLNGAITINDLSSGAQSTALTVTPTIITDSPNNYRLRFDLSSYATIISPTYTYGEPNGGGPEPDVVDLVLHFAFNDNFTERNLYELSNFSGEFFTNSLLGAKVPGCTILGDRAFYFKNRLDAYVPNNPESQGCEVFDLQVNLAIQTVTDDQFPNEYRPPALFTSLDVEIPTGAEYLGVATSNFVGSPSSSNGGLIVTVAGNTVSVAPGPSFRNFDQQSDDYPRIQLQMRGSSLSPPTSNFNWVYNYENYAYADATDAVVDSGTNTFNFEQPAFLLSSPQPIVSGDRATAIYEVDLCMDNPTDIDFNWLQVANGTNFTVLNAYEVIGAARNSLVVTQSAGNTWIEMGQFTAGTGVCKKVEFEIDFTQCSAFNFEVSHAWDCGSYPSDFSTANYINPINLRLEPKEAVLQMAILNEPGGPVDVCSNFDIAVEIRNAGTGNLTNPTLRFEIPGDATSLSLNQVDVEYPQGSGDIQAVSSNLVGSTVTINLTDHTAIGANAGIQGSINAPTINSQIAIIQLDLSVQCNFTSNTAITYTANGENPCGSPATGDGSRLSTNPIIVNGAIPFYDAVSTLSVPNGNTFSGCNAETIAVESVVVGGPTGNTDFARIILPDGLQYEPGSFVATTTNVATFNSVTVVGSHEEILLNMPSGVNNGEIIGYTLDITPKNEPATCNPNARIEVRNFVTTTSLSCFGVSCGTSEIPTGDTFEDVIIQKPELAETTLAATASYDYDYGNATYDYSVEFGIENTGVVDLAPGFTYDVYCSDGAGGKAGLSIYTGSIAQAIVAGSSITENVTFTASNFCGPNNNIIVELVPSASNCHCDVLAIEVTVDDIIDPVINNCPSDITITNTDPGTCGAMVSWTPPTATDNSGIATLTTNNYNSGDEFLPGTTEVIYTATDPNGNTATCSFNVTVVDAVDPEINGPGNQTLNNDPGNCTAVYNYTLSASDNCMMSTGTYPIMADFEEGDRGLLRAECWQFWGSVIRNASPFTPGIYSFHTQEIINAESRTLVSPLTYFNGTGQVIFEHRLENRVGNNTRLTVSLEDEGGVITPIYNYVYVNTSLQNVVIDITQTGNYRVRFDFDTDGGGTSGRRARLDNLLIPGIDLSDTTNNPSNFGVCGLLDFVITQTSGLPSGAAFPVGITTNTFEVLDAYGNVGTYSFDVEVIDNENPTASNPAPLSFECLSDVPAPDLSVVLDEADNCAAPTVAFVSESSSGVNPVVITRIYSVTDGAGNSIQVQQDITVQDSVDPTASDPAPLTVSCPVDVPAPDPTVVLDENDNCTLTPIVTFMGEISDGNSNPELITRTYSVADDAGNAITVQQLITVNDVDAPIPNVAPLPDVMLACGEALTVIPEATDNCMGTIVGVSSDALSYDVEGTYTITWTYDDGNGNTSQQIQNLIVSCSVDIEIIKTVEPVQAVIGDTVVFTITASNLSAIEGTNIGVEEIIPNGFVLVSSSASIGAYDEGTSTWEIPSLDGGASASLEITATVASVDETTNVAALIFMDQIDPNPSNDRDEATVEVTQSTCLTVFNEFSPNDDGANDLFFIECIEQYPDNILEVFNRWGTKVFEMRGYDNSWDGTSMGRATLNTSEKLPVGTYYYTLNPNDGTTPPKAGWLYISR</sequence>
<dbReference type="PANTHER" id="PTHR24273">
    <property type="entry name" value="FI04643P-RELATED"/>
    <property type="match status" value="1"/>
</dbReference>
<proteinExistence type="predicted"/>
<name>A0A967AU58_9FLAO</name>
<accession>A0A967AU58</accession>
<dbReference type="EMBL" id="VIKU02000001">
    <property type="protein sequence ID" value="NHF59068.1"/>
    <property type="molecule type" value="Genomic_DNA"/>
</dbReference>
<dbReference type="InterPro" id="IPR013783">
    <property type="entry name" value="Ig-like_fold"/>
</dbReference>
<protein>
    <submittedName>
        <fullName evidence="3">HYR domain-containing protein</fullName>
    </submittedName>
</protein>
<dbReference type="PANTHER" id="PTHR24273:SF32">
    <property type="entry name" value="HYALIN"/>
    <property type="match status" value="1"/>
</dbReference>
<dbReference type="Pfam" id="PF01345">
    <property type="entry name" value="DUF11"/>
    <property type="match status" value="1"/>
</dbReference>
<evidence type="ECO:0000256" key="1">
    <source>
        <dbReference type="ARBA" id="ARBA00022737"/>
    </source>
</evidence>
<dbReference type="Proteomes" id="UP000707206">
    <property type="component" value="Unassembled WGS sequence"/>
</dbReference>
<organism evidence="3 4">
    <name type="scientific">Pelagihabitans pacificus</name>
    <dbReference type="NCBI Taxonomy" id="2696054"/>
    <lineage>
        <taxon>Bacteria</taxon>
        <taxon>Pseudomonadati</taxon>
        <taxon>Bacteroidota</taxon>
        <taxon>Flavobacteriia</taxon>
        <taxon>Flavobacteriales</taxon>
        <taxon>Flavobacteriaceae</taxon>
        <taxon>Pelagihabitans</taxon>
    </lineage>
</organism>
<feature type="domain" description="HYR" evidence="2">
    <location>
        <begin position="1570"/>
        <end position="1654"/>
    </location>
</feature>
<gene>
    <name evidence="3" type="ORF">FK220_006940</name>
</gene>
<dbReference type="Gene3D" id="2.60.40.10">
    <property type="entry name" value="Immunoglobulins"/>
    <property type="match status" value="2"/>
</dbReference>
<dbReference type="InterPro" id="IPR047589">
    <property type="entry name" value="DUF11_rpt"/>
</dbReference>